<reference evidence="2" key="1">
    <citation type="submission" date="2016-10" db="EMBL/GenBank/DDBJ databases">
        <authorList>
            <person name="Varghese N."/>
            <person name="Submissions S."/>
        </authorList>
    </citation>
    <scope>NUCLEOTIDE SEQUENCE [LARGE SCALE GENOMIC DNA]</scope>
    <source>
        <strain evidence="2">DSM 45501</strain>
    </source>
</reference>
<evidence type="ECO:0008006" key="3">
    <source>
        <dbReference type="Google" id="ProtNLM"/>
    </source>
</evidence>
<keyword evidence="2" id="KW-1185">Reference proteome</keyword>
<name>A0A1I6Y2B2_9ACTN</name>
<gene>
    <name evidence="1" type="ORF">SAMN04487904_102146</name>
</gene>
<protein>
    <recommendedName>
        <fullName evidence="3">DUF4188 domain-containing protein</fullName>
    </recommendedName>
</protein>
<evidence type="ECO:0000313" key="2">
    <source>
        <dbReference type="Proteomes" id="UP000199165"/>
    </source>
</evidence>
<organism evidence="1 2">
    <name type="scientific">Actinopolyspora righensis</name>
    <dbReference type="NCBI Taxonomy" id="995060"/>
    <lineage>
        <taxon>Bacteria</taxon>
        <taxon>Bacillati</taxon>
        <taxon>Actinomycetota</taxon>
        <taxon>Actinomycetes</taxon>
        <taxon>Actinopolysporales</taxon>
        <taxon>Actinopolysporaceae</taxon>
        <taxon>Actinopolyspora</taxon>
        <taxon>Actinopolyspora alba group</taxon>
    </lineage>
</organism>
<accession>A0A1I6Y2B2</accession>
<dbReference type="STRING" id="995060.SAMN04487904_102146"/>
<dbReference type="RefSeq" id="WP_092974095.1">
    <property type="nucleotide sequence ID" value="NZ_FPAT01000002.1"/>
</dbReference>
<evidence type="ECO:0000313" key="1">
    <source>
        <dbReference type="EMBL" id="SFT44668.1"/>
    </source>
</evidence>
<dbReference type="Proteomes" id="UP000199165">
    <property type="component" value="Unassembled WGS sequence"/>
</dbReference>
<proteinExistence type="predicted"/>
<dbReference type="InterPro" id="IPR025444">
    <property type="entry name" value="Monooxy_af470"/>
</dbReference>
<dbReference type="EMBL" id="FPAT01000002">
    <property type="protein sequence ID" value="SFT44668.1"/>
    <property type="molecule type" value="Genomic_DNA"/>
</dbReference>
<dbReference type="OrthoDB" id="7566033at2"/>
<sequence length="149" mass="17457">MMGRNSPRSGRYAAEAPDGTVVFLIGIRVNKWWKFHRWLPSFLAMRPMLFELQKHPELGMLGYHVWFGRTTLLVEYWRDMDHLLAYARSTDQEHLPAWRRFNRRVGGDSSVGIFHEAYVTHPDEMHTIYRNMPEFGLGGFTDSSKQRGA</sequence>
<dbReference type="AlphaFoldDB" id="A0A1I6Y2B2"/>
<dbReference type="Pfam" id="PF13826">
    <property type="entry name" value="Monooxy_af470-like"/>
    <property type="match status" value="1"/>
</dbReference>